<feature type="transmembrane region" description="Helical" evidence="1">
    <location>
        <begin position="45"/>
        <end position="72"/>
    </location>
</feature>
<keyword evidence="3" id="KW-1185">Reference proteome</keyword>
<feature type="transmembrane region" description="Helical" evidence="1">
    <location>
        <begin position="12"/>
        <end position="39"/>
    </location>
</feature>
<evidence type="ECO:0000313" key="2">
    <source>
        <dbReference type="EMBL" id="RCN38169.1"/>
    </source>
</evidence>
<evidence type="ECO:0000256" key="1">
    <source>
        <dbReference type="SAM" id="Phobius"/>
    </source>
</evidence>
<keyword evidence="1" id="KW-1133">Transmembrane helix</keyword>
<reference evidence="2 3" key="1">
    <citation type="submission" date="2014-10" db="EMBL/GenBank/DDBJ databases">
        <title>Draft genome of the hookworm Ancylostoma caninum.</title>
        <authorList>
            <person name="Mitreva M."/>
        </authorList>
    </citation>
    <scope>NUCLEOTIDE SEQUENCE [LARGE SCALE GENOMIC DNA]</scope>
    <source>
        <strain evidence="2 3">Baltimore</strain>
    </source>
</reference>
<gene>
    <name evidence="2" type="ORF">ANCCAN_15913</name>
</gene>
<dbReference type="Proteomes" id="UP000252519">
    <property type="component" value="Unassembled WGS sequence"/>
</dbReference>
<proteinExistence type="predicted"/>
<dbReference type="EMBL" id="JOJR01000418">
    <property type="protein sequence ID" value="RCN38169.1"/>
    <property type="molecule type" value="Genomic_DNA"/>
</dbReference>
<sequence length="83" mass="9553">MPPSREPLKYLIYYPFSVLTVAKTFILIIGALTVCVWQWNNHPVTIGISLFVVPIFNLLGCAAALISMWFMVQKFYWKKVVSQ</sequence>
<name>A0A368G4G0_ANCCA</name>
<keyword evidence="1" id="KW-0472">Membrane</keyword>
<dbReference type="OrthoDB" id="5798875at2759"/>
<organism evidence="2 3">
    <name type="scientific">Ancylostoma caninum</name>
    <name type="common">Dog hookworm</name>
    <dbReference type="NCBI Taxonomy" id="29170"/>
    <lineage>
        <taxon>Eukaryota</taxon>
        <taxon>Metazoa</taxon>
        <taxon>Ecdysozoa</taxon>
        <taxon>Nematoda</taxon>
        <taxon>Chromadorea</taxon>
        <taxon>Rhabditida</taxon>
        <taxon>Rhabditina</taxon>
        <taxon>Rhabditomorpha</taxon>
        <taxon>Strongyloidea</taxon>
        <taxon>Ancylostomatidae</taxon>
        <taxon>Ancylostomatinae</taxon>
        <taxon>Ancylostoma</taxon>
    </lineage>
</organism>
<comment type="caution">
    <text evidence="2">The sequence shown here is derived from an EMBL/GenBank/DDBJ whole genome shotgun (WGS) entry which is preliminary data.</text>
</comment>
<protein>
    <submittedName>
        <fullName evidence="2">Uncharacterized protein</fullName>
    </submittedName>
</protein>
<dbReference type="AlphaFoldDB" id="A0A368G4G0"/>
<accession>A0A368G4G0</accession>
<evidence type="ECO:0000313" key="3">
    <source>
        <dbReference type="Proteomes" id="UP000252519"/>
    </source>
</evidence>
<keyword evidence="1" id="KW-0812">Transmembrane</keyword>